<evidence type="ECO:0000256" key="1">
    <source>
        <dbReference type="SAM" id="MobiDB-lite"/>
    </source>
</evidence>
<dbReference type="Proteomes" id="UP000298652">
    <property type="component" value="Chromosome 7"/>
</dbReference>
<reference evidence="2" key="1">
    <citation type="submission" date="2019-03" db="EMBL/GenBank/DDBJ databases">
        <title>WGS assembly of Setaria viridis.</title>
        <authorList>
            <person name="Huang P."/>
            <person name="Jenkins J."/>
            <person name="Grimwood J."/>
            <person name="Barry K."/>
            <person name="Healey A."/>
            <person name="Mamidi S."/>
            <person name="Sreedasyam A."/>
            <person name="Shu S."/>
            <person name="Feldman M."/>
            <person name="Wu J."/>
            <person name="Yu Y."/>
            <person name="Chen C."/>
            <person name="Johnson J."/>
            <person name="Rokhsar D."/>
            <person name="Baxter I."/>
            <person name="Schmutz J."/>
            <person name="Brutnell T."/>
            <person name="Kellogg E."/>
        </authorList>
    </citation>
    <scope>NUCLEOTIDE SEQUENCE [LARGE SCALE GENOMIC DNA]</scope>
</reference>
<accession>A0A4U6TWU0</accession>
<evidence type="ECO:0000313" key="2">
    <source>
        <dbReference type="EMBL" id="TKW06064.1"/>
    </source>
</evidence>
<sequence length="273" mass="29200">MDINCIIGEHQICVHQSNYNCVSKLQVIFVTLDKLKIVVTLAFRGCLFQLLQPILVKIIEQAPQTARFSTDSSRSDFSCSKGMHCGAKSGLPSLWEKSHRFCSPPQPTSPLPGHASRSPPRLRHLRPPLGLPRGSPISGRHSNSPATPPSPAAARSPAAPPSPAAAQPPALPLLRPRVAPSPAAARSPAALPSPAAALACGPISDRGTPPLRLHLLRAWLPSSSRLLEKSRTPNTLLLLPAIPEAADSHAIKLLRKSFGNINGLPELIWSNFK</sequence>
<feature type="compositionally biased region" description="Low complexity" evidence="1">
    <location>
        <begin position="127"/>
        <end position="139"/>
    </location>
</feature>
<feature type="compositionally biased region" description="Low complexity" evidence="1">
    <location>
        <begin position="164"/>
        <end position="191"/>
    </location>
</feature>
<dbReference type="Gramene" id="TKW06064">
    <property type="protein sequence ID" value="TKW06064"/>
    <property type="gene ID" value="SEVIR_7G217500v2"/>
</dbReference>
<protein>
    <submittedName>
        <fullName evidence="2">Uncharacterized protein</fullName>
    </submittedName>
</protein>
<name>A0A4U6TWU0_SETVI</name>
<organism evidence="2 3">
    <name type="scientific">Setaria viridis</name>
    <name type="common">Green bristlegrass</name>
    <name type="synonym">Setaria italica subsp. viridis</name>
    <dbReference type="NCBI Taxonomy" id="4556"/>
    <lineage>
        <taxon>Eukaryota</taxon>
        <taxon>Viridiplantae</taxon>
        <taxon>Streptophyta</taxon>
        <taxon>Embryophyta</taxon>
        <taxon>Tracheophyta</taxon>
        <taxon>Spermatophyta</taxon>
        <taxon>Magnoliopsida</taxon>
        <taxon>Liliopsida</taxon>
        <taxon>Poales</taxon>
        <taxon>Poaceae</taxon>
        <taxon>PACMAD clade</taxon>
        <taxon>Panicoideae</taxon>
        <taxon>Panicodae</taxon>
        <taxon>Paniceae</taxon>
        <taxon>Cenchrinae</taxon>
        <taxon>Setaria</taxon>
    </lineage>
</organism>
<dbReference type="EMBL" id="CM016558">
    <property type="protein sequence ID" value="TKW06064.1"/>
    <property type="molecule type" value="Genomic_DNA"/>
</dbReference>
<evidence type="ECO:0000313" key="3">
    <source>
        <dbReference type="Proteomes" id="UP000298652"/>
    </source>
</evidence>
<dbReference type="AlphaFoldDB" id="A0A4U6TWU0"/>
<gene>
    <name evidence="2" type="ORF">SEVIR_7G217500v2</name>
</gene>
<keyword evidence="3" id="KW-1185">Reference proteome</keyword>
<proteinExistence type="predicted"/>
<feature type="region of interest" description="Disordered" evidence="1">
    <location>
        <begin position="100"/>
        <end position="191"/>
    </location>
</feature>